<protein>
    <recommendedName>
        <fullName evidence="3">Phage protein</fullName>
    </recommendedName>
</protein>
<keyword evidence="2" id="KW-1185">Reference proteome</keyword>
<accession>A0AB38R5J6</accession>
<dbReference type="AlphaFoldDB" id="A0AB38R5J6"/>
<dbReference type="RefSeq" id="WP_064075419.1">
    <property type="nucleotide sequence ID" value="NZ_CP096563.1"/>
</dbReference>
<dbReference type="EMBL" id="CP096563">
    <property type="protein sequence ID" value="UPU40637.1"/>
    <property type="molecule type" value="Genomic_DNA"/>
</dbReference>
<organism evidence="1 2">
    <name type="scientific">Rhodococcus qingshengii JCM 15477</name>
    <dbReference type="NCBI Taxonomy" id="1303681"/>
    <lineage>
        <taxon>Bacteria</taxon>
        <taxon>Bacillati</taxon>
        <taxon>Actinomycetota</taxon>
        <taxon>Actinomycetes</taxon>
        <taxon>Mycobacteriales</taxon>
        <taxon>Nocardiaceae</taxon>
        <taxon>Rhodococcus</taxon>
        <taxon>Rhodococcus erythropolis group</taxon>
    </lineage>
</organism>
<reference evidence="2" key="1">
    <citation type="journal article" date="2022" name="Environ. Microbiol.">
        <title>Functional analysis, diversity, and distribution of carbendazim hydrolases MheI and CbmA, responsible for the initial step in carbendazim degradation.</title>
        <authorList>
            <person name="Zhang M."/>
            <person name="Bai X."/>
            <person name="Li Q."/>
            <person name="Zhang L."/>
            <person name="Zhu Q."/>
            <person name="Gao S."/>
            <person name="Ke Z."/>
            <person name="Jiang M."/>
            <person name="Hu J."/>
            <person name="Qiu J."/>
            <person name="Hong Q."/>
        </authorList>
    </citation>
    <scope>NUCLEOTIDE SEQUENCE [LARGE SCALE GENOMIC DNA]</scope>
    <source>
        <strain evidence="2">djl-6</strain>
    </source>
</reference>
<dbReference type="Proteomes" id="UP000831484">
    <property type="component" value="Chromosome"/>
</dbReference>
<evidence type="ECO:0000313" key="1">
    <source>
        <dbReference type="EMBL" id="UPU40637.1"/>
    </source>
</evidence>
<name>A0AB38R5J6_RHOSG</name>
<gene>
    <name evidence="1" type="ORF">M0639_16270</name>
</gene>
<proteinExistence type="predicted"/>
<sequence>MGIKTIVTSDWNGEVITDPIEPVTITIERAGQEAKQVENVYLTEDDVAALIDNLKSDGQLYHEVRNTANSGNIKKTKPSETSETKLFEALGIDDEVKQELHMWAERQGYAKKANITPKLDEIEKLVDAGKFTTVDKSQFKLVRELHGHDRGKYRNAAVLAVLKKHLEPSK</sequence>
<evidence type="ECO:0008006" key="3">
    <source>
        <dbReference type="Google" id="ProtNLM"/>
    </source>
</evidence>
<evidence type="ECO:0000313" key="2">
    <source>
        <dbReference type="Proteomes" id="UP000831484"/>
    </source>
</evidence>